<dbReference type="PANTHER" id="PTHR32063">
    <property type="match status" value="1"/>
</dbReference>
<name>A0A192A475_9RALS</name>
<dbReference type="RefSeq" id="WP_064807529.1">
    <property type="nucleotide sequence ID" value="NZ_CP016023.1"/>
</dbReference>
<dbReference type="PANTHER" id="PTHR32063:SF77">
    <property type="entry name" value="ACR FAMILY TRANSPORT PROTEIN"/>
    <property type="match status" value="1"/>
</dbReference>
<evidence type="ECO:0000313" key="1">
    <source>
        <dbReference type="EMBL" id="ANJ75153.1"/>
    </source>
</evidence>
<organism evidence="1 2">
    <name type="scientific">Ralstonia insidiosa</name>
    <dbReference type="NCBI Taxonomy" id="190721"/>
    <lineage>
        <taxon>Bacteria</taxon>
        <taxon>Pseudomonadati</taxon>
        <taxon>Pseudomonadota</taxon>
        <taxon>Betaproteobacteria</taxon>
        <taxon>Burkholderiales</taxon>
        <taxon>Burkholderiaceae</taxon>
        <taxon>Ralstonia</taxon>
    </lineage>
</organism>
<accession>A0A192A475</accession>
<dbReference type="GO" id="GO:0042910">
    <property type="term" value="F:xenobiotic transmembrane transporter activity"/>
    <property type="evidence" value="ECO:0007669"/>
    <property type="project" value="TreeGrafter"/>
</dbReference>
<dbReference type="SUPFAM" id="SSF82693">
    <property type="entry name" value="Multidrug efflux transporter AcrB pore domain, PN1, PN2, PC1 and PC2 subdomains"/>
    <property type="match status" value="3"/>
</dbReference>
<dbReference type="PRINTS" id="PR00702">
    <property type="entry name" value="ACRIFLAVINRP"/>
</dbReference>
<dbReference type="SUPFAM" id="SSF82866">
    <property type="entry name" value="Multidrug efflux transporter AcrB transmembrane domain"/>
    <property type="match status" value="2"/>
</dbReference>
<proteinExistence type="predicted"/>
<dbReference type="GeneID" id="61528666"/>
<dbReference type="STRING" id="190721.ACS15_4671"/>
<dbReference type="Pfam" id="PF00873">
    <property type="entry name" value="ACR_tran"/>
    <property type="match status" value="1"/>
</dbReference>
<dbReference type="GO" id="GO:0005886">
    <property type="term" value="C:plasma membrane"/>
    <property type="evidence" value="ECO:0007669"/>
    <property type="project" value="TreeGrafter"/>
</dbReference>
<keyword evidence="2" id="KW-1185">Reference proteome</keyword>
<dbReference type="InterPro" id="IPR001036">
    <property type="entry name" value="Acrflvin-R"/>
</dbReference>
<dbReference type="AlphaFoldDB" id="A0A192A475"/>
<dbReference type="Gene3D" id="3.30.2090.10">
    <property type="entry name" value="Multidrug efflux transporter AcrB TolC docking domain, DN and DC subdomains"/>
    <property type="match status" value="2"/>
</dbReference>
<dbReference type="OrthoDB" id="8764373at2"/>
<dbReference type="SUPFAM" id="SSF82714">
    <property type="entry name" value="Multidrug efflux transporter AcrB TolC docking domain, DN and DC subdomains"/>
    <property type="match status" value="2"/>
</dbReference>
<dbReference type="Gene3D" id="3.30.70.1430">
    <property type="entry name" value="Multidrug efflux transporter AcrB pore domain"/>
    <property type="match status" value="2"/>
</dbReference>
<gene>
    <name evidence="1" type="ORF">A9Y76_21745</name>
</gene>
<dbReference type="EMBL" id="CP016023">
    <property type="protein sequence ID" value="ANJ75153.1"/>
    <property type="molecule type" value="Genomic_DNA"/>
</dbReference>
<dbReference type="Gene3D" id="3.30.70.1320">
    <property type="entry name" value="Multidrug efflux transporter AcrB pore domain like"/>
    <property type="match status" value="1"/>
</dbReference>
<sequence length="1031" mass="111584">MNFSAWAIRKPIPSILLFILITVAGLVSFKMLSIQNFPDIDFPAVSVTASLPGATPTQMETEVTRKIEDSIASIGAIKHITSTINDGSSTTMVEFQLEKDVQEAVNDVRDSVSRIRAQLPSDVQEPVISRVTFASLPVLTYAVEASDMDAEDLSWFVDNIVNKRLLSVRGVAKVTRQGGVDREVRVQLDPVRLQALNVTAADISTQVRGMQQEAPGGRGNIGGQEQAVRTLGTVKSARELAQMDIPLSDGRRVRLSDVADVRDTAAEPRQMALFDGKPVVSFQVFRSRGASEVSVAKGVREAIAKLQAERPNVHVTEVFNMVKPVADSYKASMDALYEGAILAVLVVWLFLRDWRATFVSAVALPLSIIPTFAAMQLLDFTLNGITLLALTLVVGILVDDAIVEVENIVRHLRDGKKPLEAAMEAAQEIGLAVIATSLTLVAVFLPTAFMGGISGKFFKQFGWTASLAVLASLLVARLLTPMMAAYMLKPQDEPNRDSWIMTRYLQAARWCLVHPWKTGGMAAAFFVVSVAIIGLIPATFLPPEDWAQLQMTVESPPGSTIAQTRENTERVRKIVMQHKEVRHVYTAIGSGVMAGVPGSSGGEVRNGTLTISLTDRHDRSIKQQAVQRQLREMLEGVPGVRISFGAVGSGEQLQVVLTGDDPTTLQQSARDVMRDLRTVPGLGAITSSASLLRPEIIIRPDFARAAQQGVTAAAIGQAVRVATAGDYDVNLPKLNLPERQVYIRVELDPKSRNQIETIRQLRVTGRNGAVPLENIADISIASGPAQIDRYDRSRNITISVGLEGRALGETNMAVEALPSIKNLPQGVRRIASGDVEGMQELFSSFFLAMFAGVLCVYAVLVLLFHDFTQPVTILAALPLSVGGAFGLLALFGFSLSLPALIGLLMLMGIVTKNSILLVEYAIVARRDMGMSRTDAIIDACHKRARPIVMTTVAMTAGMVPMALGLEGDAGFRAPMAVAVIGGLLTSTLLSLLVVPVVFEKVDDLKEWMLRKFRSARHHGHEGEPASEHGPR</sequence>
<reference evidence="2" key="1">
    <citation type="submission" date="2016-06" db="EMBL/GenBank/DDBJ databases">
        <authorList>
            <person name="Xu Y."/>
            <person name="Nagy A."/>
            <person name="Yan X."/>
            <person name="Kim S.W."/>
            <person name="Haley B."/>
            <person name="Liu N.T."/>
            <person name="Nou X."/>
        </authorList>
    </citation>
    <scope>NUCLEOTIDE SEQUENCE [LARGE SCALE GENOMIC DNA]</scope>
    <source>
        <strain evidence="2">ATCC 49129</strain>
    </source>
</reference>
<dbReference type="Proteomes" id="UP000078572">
    <property type="component" value="Chromosome 2"/>
</dbReference>
<dbReference type="Gene3D" id="1.20.1640.10">
    <property type="entry name" value="Multidrug efflux transporter AcrB transmembrane domain"/>
    <property type="match status" value="2"/>
</dbReference>
<evidence type="ECO:0000313" key="2">
    <source>
        <dbReference type="Proteomes" id="UP000078572"/>
    </source>
</evidence>
<protein>
    <submittedName>
        <fullName evidence="1">Acriflavine resistance protein B</fullName>
    </submittedName>
</protein>
<dbReference type="InterPro" id="IPR027463">
    <property type="entry name" value="AcrB_DN_DC_subdom"/>
</dbReference>
<dbReference type="Gene3D" id="3.30.70.1440">
    <property type="entry name" value="Multidrug efflux transporter AcrB pore domain"/>
    <property type="match status" value="1"/>
</dbReference>